<evidence type="ECO:0000256" key="1">
    <source>
        <dbReference type="SAM" id="MobiDB-lite"/>
    </source>
</evidence>
<feature type="region of interest" description="Disordered" evidence="1">
    <location>
        <begin position="20"/>
        <end position="41"/>
    </location>
</feature>
<protein>
    <submittedName>
        <fullName evidence="2">Uncharacterized protein</fullName>
    </submittedName>
</protein>
<feature type="compositionally biased region" description="Polar residues" evidence="1">
    <location>
        <begin position="25"/>
        <end position="41"/>
    </location>
</feature>
<reference evidence="2" key="1">
    <citation type="submission" date="2024-05" db="EMBL/GenBank/DDBJ databases">
        <title>Isolation and characterization of Sporomusa carbonis sp. nov., a carboxydotrophic hydrogenogen in the genus of Sporomusa isolated from a charcoal burning pile.</title>
        <authorList>
            <person name="Boeer T."/>
            <person name="Rosenbaum F."/>
            <person name="Eysell L."/>
            <person name="Mueller V."/>
            <person name="Daniel R."/>
            <person name="Poehlein A."/>
        </authorList>
    </citation>
    <scope>NUCLEOTIDE SEQUENCE [LARGE SCALE GENOMIC DNA]</scope>
    <source>
        <strain evidence="2">DSM 3132</strain>
    </source>
</reference>
<gene>
    <name evidence="2" type="ORF">SPACI_027860</name>
</gene>
<name>A0ABZ3J3S7_SPOA4</name>
<organism evidence="2 3">
    <name type="scientific">Sporomusa acidovorans (strain ATCC 49682 / DSM 3132 / Mol)</name>
    <dbReference type="NCBI Taxonomy" id="1123286"/>
    <lineage>
        <taxon>Bacteria</taxon>
        <taxon>Bacillati</taxon>
        <taxon>Bacillota</taxon>
        <taxon>Negativicutes</taxon>
        <taxon>Selenomonadales</taxon>
        <taxon>Sporomusaceae</taxon>
        <taxon>Sporomusa</taxon>
    </lineage>
</organism>
<evidence type="ECO:0000313" key="2">
    <source>
        <dbReference type="EMBL" id="XFO72733.1"/>
    </source>
</evidence>
<accession>A0ABZ3J3S7</accession>
<evidence type="ECO:0000313" key="3">
    <source>
        <dbReference type="Proteomes" id="UP000216052"/>
    </source>
</evidence>
<dbReference type="Proteomes" id="UP000216052">
    <property type="component" value="Chromosome"/>
</dbReference>
<dbReference type="EMBL" id="CP155571">
    <property type="protein sequence ID" value="XFO72733.1"/>
    <property type="molecule type" value="Genomic_DNA"/>
</dbReference>
<sequence length="41" mass="4418">MKPRQPFNTAGIKTVLIPAAKPQDGSETSHLPSGSFLFFNS</sequence>
<proteinExistence type="predicted"/>
<keyword evidence="3" id="KW-1185">Reference proteome</keyword>